<keyword evidence="2" id="KW-1185">Reference proteome</keyword>
<organism evidence="1 2">
    <name type="scientific">Oleomonas cavernae</name>
    <dbReference type="NCBI Taxonomy" id="2320859"/>
    <lineage>
        <taxon>Bacteria</taxon>
        <taxon>Pseudomonadati</taxon>
        <taxon>Pseudomonadota</taxon>
        <taxon>Alphaproteobacteria</taxon>
        <taxon>Acetobacterales</taxon>
        <taxon>Acetobacteraceae</taxon>
        <taxon>Oleomonas</taxon>
    </lineage>
</organism>
<dbReference type="Proteomes" id="UP000284605">
    <property type="component" value="Unassembled WGS sequence"/>
</dbReference>
<dbReference type="InterPro" id="IPR011989">
    <property type="entry name" value="ARM-like"/>
</dbReference>
<dbReference type="InterPro" id="IPR016024">
    <property type="entry name" value="ARM-type_fold"/>
</dbReference>
<dbReference type="SUPFAM" id="SSF48371">
    <property type="entry name" value="ARM repeat"/>
    <property type="match status" value="1"/>
</dbReference>
<proteinExistence type="predicted"/>
<reference evidence="1 2" key="1">
    <citation type="submission" date="2018-09" db="EMBL/GenBank/DDBJ databases">
        <authorList>
            <person name="Zhu H."/>
        </authorList>
    </citation>
    <scope>NUCLEOTIDE SEQUENCE [LARGE SCALE GENOMIC DNA]</scope>
    <source>
        <strain evidence="1 2">K1W22B-8</strain>
    </source>
</reference>
<dbReference type="Pfam" id="PF10098">
    <property type="entry name" value="DUF2336"/>
    <property type="match status" value="1"/>
</dbReference>
<dbReference type="Gene3D" id="1.25.10.10">
    <property type="entry name" value="Leucine-rich Repeat Variant"/>
    <property type="match status" value="1"/>
</dbReference>
<dbReference type="InterPro" id="IPR019285">
    <property type="entry name" value="DUF2336"/>
</dbReference>
<sequence>MLKRFIGRLRAANRTPLSYEEQRSRLEQGDLAARRGLARLEATRPEVLYYLAEDSDGGVRQLVAANPSTPFQADRRLTADTDSEVREELARKLGRLLPNLTAREQATLRERTVELIEIMARDQLPSVRRVLAEELKHATNVPRDLIRRLAHDLDLIVAAPILEYSPLFSDDDLLEIVATSRVEGALAALARRNHIPGAVADAIVATLDIPAVAALLANPSARLREDVLDRIIDSAPQVEVWHQPLVLRAELSMRAIRRIASFVASSLINELMIRTDLDEETAQALARRVRDRVASGDLEGSRSGIEALLAELAALHGRGELDEAMIDQAIESGRRDFVVAALTVRSGITLNGVKQILGSRLAKSVVALVWRARLSMRLALKIQRQISLIPQGSLLLPRGGVGYPLTPEEMNWHLEFFTQEGQGTR</sequence>
<protein>
    <submittedName>
        <fullName evidence="1">DUF2336 domain-containing protein</fullName>
    </submittedName>
</protein>
<accession>A0A418WGR7</accession>
<dbReference type="AlphaFoldDB" id="A0A418WGR7"/>
<dbReference type="EMBL" id="QYUK01000011">
    <property type="protein sequence ID" value="RJF89234.1"/>
    <property type="molecule type" value="Genomic_DNA"/>
</dbReference>
<name>A0A418WGR7_9PROT</name>
<dbReference type="OrthoDB" id="7888976at2"/>
<gene>
    <name evidence="1" type="ORF">D3874_21550</name>
</gene>
<evidence type="ECO:0000313" key="2">
    <source>
        <dbReference type="Proteomes" id="UP000284605"/>
    </source>
</evidence>
<evidence type="ECO:0000313" key="1">
    <source>
        <dbReference type="EMBL" id="RJF89234.1"/>
    </source>
</evidence>
<dbReference type="RefSeq" id="WP_119780724.1">
    <property type="nucleotide sequence ID" value="NZ_QYUK01000011.1"/>
</dbReference>
<comment type="caution">
    <text evidence="1">The sequence shown here is derived from an EMBL/GenBank/DDBJ whole genome shotgun (WGS) entry which is preliminary data.</text>
</comment>